<dbReference type="RefSeq" id="XP_016449621.1">
    <property type="nucleotide sequence ID" value="XM_016594135.1"/>
</dbReference>
<keyword evidence="8" id="KW-0804">Transcription</keyword>
<evidence type="ECO:0000313" key="19">
    <source>
        <dbReference type="RefSeq" id="XP_016449622.1"/>
    </source>
</evidence>
<evidence type="ECO:0000256" key="5">
    <source>
        <dbReference type="ARBA" id="ARBA00022833"/>
    </source>
</evidence>
<evidence type="ECO:0000313" key="14">
    <source>
        <dbReference type="RefSeq" id="XP_016449617.1"/>
    </source>
</evidence>
<dbReference type="GO" id="GO:0001164">
    <property type="term" value="F:RNA polymerase I core promoter sequence-specific DNA binding"/>
    <property type="evidence" value="ECO:0000318"/>
    <property type="project" value="GO_Central"/>
</dbReference>
<dbReference type="RefSeq" id="XP_016449625.1">
    <property type="nucleotide sequence ID" value="XM_016594139.1"/>
</dbReference>
<evidence type="ECO:0000313" key="22">
    <source>
        <dbReference type="RefSeq" id="XP_016449626.1"/>
    </source>
</evidence>
<keyword evidence="13" id="KW-1185">Reference proteome</keyword>
<gene>
    <name evidence="14 15 16 17 18 19 20 21 22 23 24" type="primary">LOC107774568</name>
</gene>
<evidence type="ECO:0000313" key="16">
    <source>
        <dbReference type="RefSeq" id="XP_016449619.1"/>
    </source>
</evidence>
<dbReference type="InterPro" id="IPR048540">
    <property type="entry name" value="Rrn7_cyclin_N"/>
</dbReference>
<evidence type="ECO:0000259" key="12">
    <source>
        <dbReference type="Pfam" id="PF20645"/>
    </source>
</evidence>
<evidence type="ECO:0000313" key="21">
    <source>
        <dbReference type="RefSeq" id="XP_016449625.1"/>
    </source>
</evidence>
<dbReference type="RefSeq" id="XP_016449618.1">
    <property type="nucleotide sequence ID" value="XM_016594132.1"/>
</dbReference>
<reference key="1">
    <citation type="journal article" date="2014" name="Nat. Commun.">
        <title>The tobacco genome sequence and its comparison with those of tomato and potato.</title>
        <authorList>
            <person name="Sierro N."/>
            <person name="Battey J.N."/>
            <person name="Ouadi S."/>
            <person name="Bakaher N."/>
            <person name="Bovet L."/>
            <person name="Willig A."/>
            <person name="Goepfert S."/>
            <person name="Peitsch M.C."/>
            <person name="Ivanov N.V."/>
        </authorList>
    </citation>
    <scope>NUCLEOTIDE SEQUENCE [LARGE SCALE GENOMIC DNA]</scope>
    <source>
        <strain>cv. TN90</strain>
    </source>
</reference>
<dbReference type="STRING" id="4097.A0A1S3YBJ4"/>
<dbReference type="PaxDb" id="4097-A0A1S3YBJ4"/>
<evidence type="ECO:0000313" key="20">
    <source>
        <dbReference type="RefSeq" id="XP_016449623.1"/>
    </source>
</evidence>
<dbReference type="GO" id="GO:0042790">
    <property type="term" value="P:nucleolar large rRNA transcription by RNA polymerase I"/>
    <property type="evidence" value="ECO:0000318"/>
    <property type="project" value="GO_Central"/>
</dbReference>
<proteinExistence type="inferred from homology"/>
<dbReference type="PANTHER" id="PTHR31576:SF2">
    <property type="entry name" value="TATA BOX-BINDING PROTEIN-ASSOCIATED FACTOR RNA POLYMERASE I SUBUNIT B"/>
    <property type="match status" value="1"/>
</dbReference>
<keyword evidence="5" id="KW-0862">Zinc</keyword>
<evidence type="ECO:0000256" key="6">
    <source>
        <dbReference type="ARBA" id="ARBA00023015"/>
    </source>
</evidence>
<keyword evidence="9" id="KW-0539">Nucleus</keyword>
<accession>A0A1S3YBJ4</accession>
<dbReference type="RefSeq" id="XP_016449620.1">
    <property type="nucleotide sequence ID" value="XM_016594134.1"/>
</dbReference>
<evidence type="ECO:0000256" key="10">
    <source>
        <dbReference type="SAM" id="MobiDB-lite"/>
    </source>
</evidence>
<dbReference type="Proteomes" id="UP000790787">
    <property type="component" value="Chromosome 19"/>
</dbReference>
<dbReference type="InterPro" id="IPR048538">
    <property type="entry name" value="Rrn7_cyclin_C"/>
</dbReference>
<evidence type="ECO:0000313" key="13">
    <source>
        <dbReference type="Proteomes" id="UP000790787"/>
    </source>
</evidence>
<evidence type="ECO:0000313" key="15">
    <source>
        <dbReference type="RefSeq" id="XP_016449618.1"/>
    </source>
</evidence>
<feature type="region of interest" description="Disordered" evidence="10">
    <location>
        <begin position="90"/>
        <end position="112"/>
    </location>
</feature>
<protein>
    <submittedName>
        <fullName evidence="14 15">TATA box-binding protein-associated factor RNA polymerase I subunit B isoform X1</fullName>
    </submittedName>
</protein>
<dbReference type="RefSeq" id="XP_016449627.1">
    <property type="nucleotide sequence ID" value="XM_016594141.1"/>
</dbReference>
<dbReference type="RefSeq" id="XP_016449628.1">
    <property type="nucleotide sequence ID" value="XM_016594142.1"/>
</dbReference>
<evidence type="ECO:0000259" key="11">
    <source>
        <dbReference type="Pfam" id="PF20644"/>
    </source>
</evidence>
<dbReference type="KEGG" id="nta:107774568"/>
<comment type="subcellular location">
    <subcellularLocation>
        <location evidence="1">Nucleus</location>
        <location evidence="1">Nucleolus</location>
    </subcellularLocation>
</comment>
<dbReference type="InterPro" id="IPR033599">
    <property type="entry name" value="TAF1B/Rrn7"/>
</dbReference>
<name>A0A1S3YBJ4_TOBAC</name>
<dbReference type="RefSeq" id="XP_016449617.1">
    <property type="nucleotide sequence ID" value="XM_016594131.1"/>
</dbReference>
<dbReference type="RefSeq" id="XP_016449622.1">
    <property type="nucleotide sequence ID" value="XM_016594136.1"/>
</dbReference>
<dbReference type="GeneID" id="107774568"/>
<evidence type="ECO:0000256" key="3">
    <source>
        <dbReference type="ARBA" id="ARBA00022723"/>
    </source>
</evidence>
<organism evidence="22">
    <name type="scientific">Nicotiana tabacum</name>
    <name type="common">Common tobacco</name>
    <dbReference type="NCBI Taxonomy" id="4097"/>
    <lineage>
        <taxon>Eukaryota</taxon>
        <taxon>Viridiplantae</taxon>
        <taxon>Streptophyta</taxon>
        <taxon>Embryophyta</taxon>
        <taxon>Tracheophyta</taxon>
        <taxon>Spermatophyta</taxon>
        <taxon>Magnoliopsida</taxon>
        <taxon>eudicotyledons</taxon>
        <taxon>Gunneridae</taxon>
        <taxon>Pentapetalae</taxon>
        <taxon>asterids</taxon>
        <taxon>lamiids</taxon>
        <taxon>Solanales</taxon>
        <taxon>Solanaceae</taxon>
        <taxon>Nicotianoideae</taxon>
        <taxon>Nicotianeae</taxon>
        <taxon>Nicotiana</taxon>
    </lineage>
</organism>
<evidence type="ECO:0000313" key="18">
    <source>
        <dbReference type="RefSeq" id="XP_016449621.1"/>
    </source>
</evidence>
<reference evidence="14 15" key="2">
    <citation type="submission" date="2025-04" db="UniProtKB">
        <authorList>
            <consortium name="RefSeq"/>
        </authorList>
    </citation>
    <scope>IDENTIFICATION</scope>
</reference>
<keyword evidence="4" id="KW-0863">Zinc-finger</keyword>
<evidence type="ECO:0000256" key="1">
    <source>
        <dbReference type="ARBA" id="ARBA00004604"/>
    </source>
</evidence>
<keyword evidence="6" id="KW-0805">Transcription regulation</keyword>
<sequence length="702" mass="78911">MTERIHKRCEICGNISFNDGGDGFFYCTLCGSQANDIIDTGVDDDDLFNLDGGIYAAGQRRAPTQICQAEPVSQVKLSQSQHLETLNTLDDNQEDNEGDGVEPAGPADFGPSQSSLTYTDYYSGVRLRYVMGLQVMIQLQCKALVEKFNVSPLIVGVVGPVWLRYLAHEKVMADEWADNVIHESESQTQGEIDSAMLSGSKKIEPHNLLGKRAVTIWHKSLHSIIPLSCSLAISFLACHMAREAILPTDILKWALEGKIPYFAAFLEIEKQLGPPSRACPISTSRMFRPIQSITLQKLEFFATAIARRISLELPPVNFHAIASRYLKQLSLPVEKILPRACQVYEWSMPPELYLSANELRLPSRVCVMSILIVTIRILYDLNGGKWEMILSSSSGLAPDGEDGIGEPSFSCNGKGNSGEEDLASQDSDPNDSTPDVNESDFDALEILKILEAKHDELSDTYADFSKDLQSYLQYCKDVVFAGLEPSYEDHEEERIIEDLWDFYQSHKAEEASDDEKVESHTCNGFQHKGSRGVCKSTPRSRKKFSINRCKCDISLDDDNFNAASCSECGLERKAYSPNKGHGDLPSAESCKETALRQLKENMQENRFCYILPRKHVKKKNGYIRYARKKDAAYIYATHADYYILLRSCAKVAQVDARTMHVGVLSFERRLEMLEKRIDYCLHKRLPNDFCDFCQEDSNTKSS</sequence>
<dbReference type="RefSeq" id="XP_016449623.1">
    <property type="nucleotide sequence ID" value="XM_016594137.1"/>
</dbReference>
<evidence type="ECO:0000256" key="8">
    <source>
        <dbReference type="ARBA" id="ARBA00023163"/>
    </source>
</evidence>
<dbReference type="Pfam" id="PF20645">
    <property type="entry name" value="Rrn7_cyclin_C"/>
    <property type="match status" value="1"/>
</dbReference>
<feature type="region of interest" description="Disordered" evidence="10">
    <location>
        <begin position="397"/>
        <end position="438"/>
    </location>
</feature>
<evidence type="ECO:0000256" key="9">
    <source>
        <dbReference type="ARBA" id="ARBA00023242"/>
    </source>
</evidence>
<evidence type="ECO:0000313" key="17">
    <source>
        <dbReference type="RefSeq" id="XP_016449620.1"/>
    </source>
</evidence>
<evidence type="ECO:0000256" key="2">
    <source>
        <dbReference type="ARBA" id="ARBA00006899"/>
    </source>
</evidence>
<feature type="compositionally biased region" description="Acidic residues" evidence="10">
    <location>
        <begin position="91"/>
        <end position="100"/>
    </location>
</feature>
<dbReference type="Pfam" id="PF20644">
    <property type="entry name" value="Rrn7_cyclin_N"/>
    <property type="match status" value="1"/>
</dbReference>
<keyword evidence="7" id="KW-0238">DNA-binding</keyword>
<evidence type="ECO:0000313" key="24">
    <source>
        <dbReference type="RefSeq" id="XP_016449628.1"/>
    </source>
</evidence>
<evidence type="ECO:0000313" key="23">
    <source>
        <dbReference type="RefSeq" id="XP_016449627.1"/>
    </source>
</evidence>
<keyword evidence="3" id="KW-0479">Metal-binding</keyword>
<dbReference type="AlphaFoldDB" id="A0A1S3YBJ4"/>
<dbReference type="RefSeq" id="XP_016449626.1">
    <property type="nucleotide sequence ID" value="XM_016594140.1"/>
</dbReference>
<feature type="domain" description="Rrn7/TAF1B N-terminal cyclin" evidence="11">
    <location>
        <begin position="133"/>
        <end position="265"/>
    </location>
</feature>
<feature type="compositionally biased region" description="Polar residues" evidence="10">
    <location>
        <begin position="424"/>
        <end position="436"/>
    </location>
</feature>
<dbReference type="PANTHER" id="PTHR31576">
    <property type="entry name" value="TATA BOX-BINDING PROTEIN-ASSOCIATED FACTOR RNA POLYMERASE I SUBUNIT B"/>
    <property type="match status" value="1"/>
</dbReference>
<dbReference type="OrthoDB" id="10069252at2759"/>
<dbReference type="GO" id="GO:0008270">
    <property type="term" value="F:zinc ion binding"/>
    <property type="evidence" value="ECO:0007669"/>
    <property type="project" value="UniProtKB-KW"/>
</dbReference>
<dbReference type="OMA" id="HTINETS"/>
<feature type="domain" description="Rrn7/TAF1B C-terminal cyclin" evidence="12">
    <location>
        <begin position="297"/>
        <end position="383"/>
    </location>
</feature>
<evidence type="ECO:0000256" key="4">
    <source>
        <dbReference type="ARBA" id="ARBA00022771"/>
    </source>
</evidence>
<dbReference type="GO" id="GO:0070860">
    <property type="term" value="C:RNA polymerase I core factor complex"/>
    <property type="evidence" value="ECO:0000318"/>
    <property type="project" value="GO_Central"/>
</dbReference>
<comment type="similarity">
    <text evidence="2">Belongs to the RRN7/TAF1B family.</text>
</comment>
<dbReference type="RefSeq" id="XP_016449619.1">
    <property type="nucleotide sequence ID" value="XM_016594133.1"/>
</dbReference>
<evidence type="ECO:0000256" key="7">
    <source>
        <dbReference type="ARBA" id="ARBA00023125"/>
    </source>
</evidence>